<evidence type="ECO:0000256" key="1">
    <source>
        <dbReference type="SAM" id="MobiDB-lite"/>
    </source>
</evidence>
<feature type="signal peptide" evidence="2">
    <location>
        <begin position="1"/>
        <end position="24"/>
    </location>
</feature>
<feature type="compositionally biased region" description="Low complexity" evidence="1">
    <location>
        <begin position="37"/>
        <end position="46"/>
    </location>
</feature>
<keyword evidence="2" id="KW-0732">Signal</keyword>
<reference evidence="3" key="2">
    <citation type="submission" date="2021-08" db="EMBL/GenBank/DDBJ databases">
        <authorList>
            <person name="Tani A."/>
            <person name="Ola A."/>
            <person name="Ogura Y."/>
            <person name="Katsura K."/>
            <person name="Hayashi T."/>
        </authorList>
    </citation>
    <scope>NUCLEOTIDE SEQUENCE</scope>
    <source>
        <strain evidence="3">DSM 16372</strain>
    </source>
</reference>
<name>A0AAV4ZQ78_9HYPH</name>
<gene>
    <name evidence="3" type="ORF">BHAOGJBA_3608</name>
</gene>
<dbReference type="AlphaFoldDB" id="A0AAV4ZQ78"/>
<feature type="chain" id="PRO_5043618702" evidence="2">
    <location>
        <begin position="25"/>
        <end position="87"/>
    </location>
</feature>
<evidence type="ECO:0000313" key="3">
    <source>
        <dbReference type="EMBL" id="GJD90074.1"/>
    </source>
</evidence>
<keyword evidence="4" id="KW-1185">Reference proteome</keyword>
<proteinExistence type="predicted"/>
<dbReference type="Proteomes" id="UP001055247">
    <property type="component" value="Unassembled WGS sequence"/>
</dbReference>
<dbReference type="RefSeq" id="WP_238230519.1">
    <property type="nucleotide sequence ID" value="NZ_BPQO01000015.1"/>
</dbReference>
<evidence type="ECO:0000256" key="2">
    <source>
        <dbReference type="SAM" id="SignalP"/>
    </source>
</evidence>
<organism evidence="3 4">
    <name type="scientific">Methylobacterium hispanicum</name>
    <dbReference type="NCBI Taxonomy" id="270350"/>
    <lineage>
        <taxon>Bacteria</taxon>
        <taxon>Pseudomonadati</taxon>
        <taxon>Pseudomonadota</taxon>
        <taxon>Alphaproteobacteria</taxon>
        <taxon>Hyphomicrobiales</taxon>
        <taxon>Methylobacteriaceae</taxon>
        <taxon>Methylobacterium</taxon>
    </lineage>
</organism>
<comment type="caution">
    <text evidence="3">The sequence shown here is derived from an EMBL/GenBank/DDBJ whole genome shotgun (WGS) entry which is preliminary data.</text>
</comment>
<accession>A0AAV4ZQ78</accession>
<evidence type="ECO:0000313" key="4">
    <source>
        <dbReference type="Proteomes" id="UP001055247"/>
    </source>
</evidence>
<reference evidence="3" key="1">
    <citation type="journal article" date="2016" name="Front. Microbiol.">
        <title>Genome Sequence of the Piezophilic, Mesophilic Sulfate-Reducing Bacterium Desulfovibrio indicus J2T.</title>
        <authorList>
            <person name="Cao J."/>
            <person name="Maignien L."/>
            <person name="Shao Z."/>
            <person name="Alain K."/>
            <person name="Jebbar M."/>
        </authorList>
    </citation>
    <scope>NUCLEOTIDE SEQUENCE</scope>
    <source>
        <strain evidence="3">DSM 16372</strain>
    </source>
</reference>
<protein>
    <submittedName>
        <fullName evidence="3">Uncharacterized protein</fullName>
    </submittedName>
</protein>
<sequence length="87" mass="8126">MTREIRATLLAATLLVGLGGAAEAAGRPDDKSEPAQGAAAGSATSVGAGGLTGSGATEAGARRTDGRAPAPAAERGGATAPAPGTTR</sequence>
<dbReference type="EMBL" id="BPQO01000015">
    <property type="protein sequence ID" value="GJD90074.1"/>
    <property type="molecule type" value="Genomic_DNA"/>
</dbReference>
<feature type="region of interest" description="Disordered" evidence="1">
    <location>
        <begin position="21"/>
        <end position="87"/>
    </location>
</feature>
<feature type="compositionally biased region" description="Low complexity" evidence="1">
    <location>
        <begin position="67"/>
        <end position="87"/>
    </location>
</feature>